<proteinExistence type="predicted"/>
<feature type="transmembrane region" description="Helical" evidence="1">
    <location>
        <begin position="12"/>
        <end position="33"/>
    </location>
</feature>
<dbReference type="AlphaFoldDB" id="A0A160MZU7"/>
<name>A0A160MZU7_9GAMM</name>
<feature type="transmembrane region" description="Helical" evidence="1">
    <location>
        <begin position="355"/>
        <end position="373"/>
    </location>
</feature>
<dbReference type="Pfam" id="PF14264">
    <property type="entry name" value="Glucos_trans_II"/>
    <property type="match status" value="1"/>
</dbReference>
<feature type="transmembrane region" description="Helical" evidence="1">
    <location>
        <begin position="128"/>
        <end position="147"/>
    </location>
</feature>
<dbReference type="PATRIC" id="fig|445710.3.peg.1402"/>
<dbReference type="InterPro" id="IPR025686">
    <property type="entry name" value="Glucos_trans_II"/>
</dbReference>
<sequence length="515" mass="56154">MAGSSSRIEAEGEVRAVFWRLLGLLAFVLYPILRADRPYNDDLKRALLGRASWDSNGRPLTTLLMRALQAYDHTMVDIAPLPQIGAVLLLAWIGSRIAVRYTRASPWLAALLVFPLGAQPFFLENLSYRFDALSMALAVLLAAWPLLLPDGRKPWQRGVLCLFAALCLYQPATNVFLVLALLEAWQIQDRDRSPAAWLRQLGRRALQWLVAMGVYELLVGMHISGWVRRQATPIQGLHELPLLGHNFVLFYGFVADAFNAHWWSVFLPVLAVLALAPVAIGLRHARGRTPMATVALGLVALAMPLAVMVAALGPMLVLREPEIRPRVLIGLGALLVAGLIAAHELLCRWRHGSRVSAALAGVLAAAMLVVASADGNAMAAQQRMERHVAARLADDLSVLASGHAITALHVSGATGFAPLAEHAAVEFPLLRTLVPGYLTEADLFGTSGFLMDYLPQWVDARKPDSIRTQPEETAALTRCMATPLRQAAGYRLCLDGDVARVELLPAALPSRAQRR</sequence>
<feature type="transmembrane region" description="Helical" evidence="1">
    <location>
        <begin position="205"/>
        <end position="224"/>
    </location>
</feature>
<dbReference type="Proteomes" id="UP000077255">
    <property type="component" value="Chromosome"/>
</dbReference>
<dbReference type="STRING" id="445710.ATSB10_14060"/>
<feature type="transmembrane region" description="Helical" evidence="1">
    <location>
        <begin position="81"/>
        <end position="99"/>
    </location>
</feature>
<feature type="transmembrane region" description="Helical" evidence="1">
    <location>
        <begin position="294"/>
        <end position="317"/>
    </location>
</feature>
<feature type="transmembrane region" description="Helical" evidence="1">
    <location>
        <begin position="260"/>
        <end position="282"/>
    </location>
</feature>
<feature type="transmembrane region" description="Helical" evidence="1">
    <location>
        <begin position="159"/>
        <end position="185"/>
    </location>
</feature>
<dbReference type="EMBL" id="CP014841">
    <property type="protein sequence ID" value="AND68860.1"/>
    <property type="molecule type" value="Genomic_DNA"/>
</dbReference>
<evidence type="ECO:0000313" key="3">
    <source>
        <dbReference type="Proteomes" id="UP000077255"/>
    </source>
</evidence>
<evidence type="ECO:0000313" key="2">
    <source>
        <dbReference type="EMBL" id="AND68860.1"/>
    </source>
</evidence>
<keyword evidence="1" id="KW-1133">Transmembrane helix</keyword>
<reference evidence="2 3" key="1">
    <citation type="submission" date="2016-02" db="EMBL/GenBank/DDBJ databases">
        <title>Complete genome sequencing and analysis of ATSB10, Dyella thiooxydans isolated from rhizosphere soil of sunflower (Helianthus annuus L.).</title>
        <authorList>
            <person name="Lee Y."/>
            <person name="Hwangbo K."/>
            <person name="Chung H."/>
            <person name="Yoo J."/>
            <person name="Kim K.Y."/>
            <person name="Sa T.M."/>
            <person name="Um Y."/>
            <person name="Madhaiyan M."/>
        </authorList>
    </citation>
    <scope>NUCLEOTIDE SEQUENCE [LARGE SCALE GENOMIC DNA]</scope>
    <source>
        <strain evidence="2 3">ATSB10</strain>
    </source>
</reference>
<keyword evidence="3" id="KW-1185">Reference proteome</keyword>
<evidence type="ECO:0008006" key="4">
    <source>
        <dbReference type="Google" id="ProtNLM"/>
    </source>
</evidence>
<keyword evidence="1" id="KW-0472">Membrane</keyword>
<protein>
    <recommendedName>
        <fullName evidence="4">Glycosyltransferase RgtA/B/C/D-like domain-containing protein</fullName>
    </recommendedName>
</protein>
<dbReference type="KEGG" id="dtx:ATSB10_14060"/>
<feature type="transmembrane region" description="Helical" evidence="1">
    <location>
        <begin position="323"/>
        <end position="343"/>
    </location>
</feature>
<organism evidence="2 3">
    <name type="scientific">Dyella thiooxydans</name>
    <dbReference type="NCBI Taxonomy" id="445710"/>
    <lineage>
        <taxon>Bacteria</taxon>
        <taxon>Pseudomonadati</taxon>
        <taxon>Pseudomonadota</taxon>
        <taxon>Gammaproteobacteria</taxon>
        <taxon>Lysobacterales</taxon>
        <taxon>Rhodanobacteraceae</taxon>
        <taxon>Dyella</taxon>
    </lineage>
</organism>
<evidence type="ECO:0000256" key="1">
    <source>
        <dbReference type="SAM" id="Phobius"/>
    </source>
</evidence>
<gene>
    <name evidence="2" type="ORF">ATSB10_14060</name>
</gene>
<keyword evidence="1" id="KW-0812">Transmembrane</keyword>
<accession>A0A160MZU7</accession>